<keyword evidence="1" id="KW-0472">Membrane</keyword>
<reference evidence="2 3" key="1">
    <citation type="submission" date="2019-03" db="EMBL/GenBank/DDBJ databases">
        <title>Genomic Encyclopedia of Type Strains, Phase IV (KMG-IV): sequencing the most valuable type-strain genomes for metagenomic binning, comparative biology and taxonomic classification.</title>
        <authorList>
            <person name="Goeker M."/>
        </authorList>
    </citation>
    <scope>NUCLEOTIDE SEQUENCE [LARGE SCALE GENOMIC DNA]</scope>
    <source>
        <strain evidence="2 3">DSM 100059</strain>
    </source>
</reference>
<proteinExistence type="predicted"/>
<sequence>MMTTNSQKRELSNFTKSVLIAVLSGAFTLTTVFITSYIGIRQTRENDKKLLLERKIDLLDKTTKLFYKLPGIQEMMAYKIHNNFDTFIINPMDHQLEVVPKNYFISKDAAELRAEYFSILVQDQLYFGPKTKAFIIDSISNGAMKDKLSWWDTPDSLGQRLTEIMSSELTN</sequence>
<dbReference type="EMBL" id="SODV01000002">
    <property type="protein sequence ID" value="TDW96655.1"/>
    <property type="molecule type" value="Genomic_DNA"/>
</dbReference>
<keyword evidence="1" id="KW-0812">Transmembrane</keyword>
<evidence type="ECO:0000256" key="1">
    <source>
        <dbReference type="SAM" id="Phobius"/>
    </source>
</evidence>
<accession>A0A4R8DGM8</accession>
<keyword evidence="3" id="KW-1185">Reference proteome</keyword>
<protein>
    <submittedName>
        <fullName evidence="2">Uncharacterized protein</fullName>
    </submittedName>
</protein>
<dbReference type="RefSeq" id="WP_133997478.1">
    <property type="nucleotide sequence ID" value="NZ_SODV01000002.1"/>
</dbReference>
<keyword evidence="1" id="KW-1133">Transmembrane helix</keyword>
<evidence type="ECO:0000313" key="2">
    <source>
        <dbReference type="EMBL" id="TDW96655.1"/>
    </source>
</evidence>
<organism evidence="2 3">
    <name type="scientific">Dinghuibacter silviterrae</name>
    <dbReference type="NCBI Taxonomy" id="1539049"/>
    <lineage>
        <taxon>Bacteria</taxon>
        <taxon>Pseudomonadati</taxon>
        <taxon>Bacteroidota</taxon>
        <taxon>Chitinophagia</taxon>
        <taxon>Chitinophagales</taxon>
        <taxon>Chitinophagaceae</taxon>
        <taxon>Dinghuibacter</taxon>
    </lineage>
</organism>
<gene>
    <name evidence="2" type="ORF">EDB95_4490</name>
</gene>
<evidence type="ECO:0000313" key="3">
    <source>
        <dbReference type="Proteomes" id="UP000294498"/>
    </source>
</evidence>
<feature type="transmembrane region" description="Helical" evidence="1">
    <location>
        <begin position="20"/>
        <end position="40"/>
    </location>
</feature>
<comment type="caution">
    <text evidence="2">The sequence shown here is derived from an EMBL/GenBank/DDBJ whole genome shotgun (WGS) entry which is preliminary data.</text>
</comment>
<dbReference type="AlphaFoldDB" id="A0A4R8DGM8"/>
<name>A0A4R8DGM8_9BACT</name>
<dbReference type="Proteomes" id="UP000294498">
    <property type="component" value="Unassembled WGS sequence"/>
</dbReference>